<organism evidence="8 9">
    <name type="scientific">Ornithinibacillus caprae</name>
    <dbReference type="NCBI Taxonomy" id="2678566"/>
    <lineage>
        <taxon>Bacteria</taxon>
        <taxon>Bacillati</taxon>
        <taxon>Bacillota</taxon>
        <taxon>Bacilli</taxon>
        <taxon>Bacillales</taxon>
        <taxon>Bacillaceae</taxon>
        <taxon>Ornithinibacillus</taxon>
    </lineage>
</organism>
<reference evidence="8 9" key="1">
    <citation type="submission" date="2019-11" db="EMBL/GenBank/DDBJ databases">
        <authorList>
            <person name="Li X."/>
        </authorList>
    </citation>
    <scope>NUCLEOTIDE SEQUENCE [LARGE SCALE GENOMIC DNA]</scope>
    <source>
        <strain evidence="8 9">L9</strain>
    </source>
</reference>
<feature type="transmembrane region" description="Helical" evidence="6">
    <location>
        <begin position="21"/>
        <end position="42"/>
    </location>
</feature>
<dbReference type="GO" id="GO:0140359">
    <property type="term" value="F:ABC-type transporter activity"/>
    <property type="evidence" value="ECO:0007669"/>
    <property type="project" value="InterPro"/>
</dbReference>
<feature type="transmembrane region" description="Helical" evidence="6">
    <location>
        <begin position="368"/>
        <end position="390"/>
    </location>
</feature>
<evidence type="ECO:0000256" key="4">
    <source>
        <dbReference type="ARBA" id="ARBA00022989"/>
    </source>
</evidence>
<keyword evidence="2" id="KW-1003">Cell membrane</keyword>
<dbReference type="InterPro" id="IPR051449">
    <property type="entry name" value="ABC-2_transporter_component"/>
</dbReference>
<evidence type="ECO:0000256" key="5">
    <source>
        <dbReference type="ARBA" id="ARBA00023136"/>
    </source>
</evidence>
<dbReference type="PANTHER" id="PTHR30294">
    <property type="entry name" value="MEMBRANE COMPONENT OF ABC TRANSPORTER YHHJ-RELATED"/>
    <property type="match status" value="1"/>
</dbReference>
<evidence type="ECO:0000256" key="2">
    <source>
        <dbReference type="ARBA" id="ARBA00022475"/>
    </source>
</evidence>
<dbReference type="GO" id="GO:0005886">
    <property type="term" value="C:plasma membrane"/>
    <property type="evidence" value="ECO:0007669"/>
    <property type="project" value="UniProtKB-SubCell"/>
</dbReference>
<sequence>MNKFWIILSHTYMTRLKTKSFYISTAIILLFIIGMANFQTIVDIFSSDDKDTIAVIDKSDVLFDSLQESVSNSNEDVEIVSVDESEGVIKESVREGIYKALVVLELNEDQVPEATYYSNTITETAVQMVLEQQLQQLKIAMATQAAGIDQATITEIYEPITFQRIALNESAKTDEELNQARGIVYIMLFLLYIAVLMYGTIIATDVATEKSSRVMEILVSSASPVTHMFAKITGIALLGLTQISLFVIVGYTLIQSKQEELTGGIFEYFGIQDTSPTVYIYGIIFFLLGYLLYATLAAMLGSLVSRVEDVQQLITPMTLLVVAAFLIAMFGLSMPESTLVTVTSFIPFFAPMLMFLRIGMLEVPFWEVAISISLLIGTIILLALIGSRVYKGGVLMYGRSSSLKDMKKAIELTKKE</sequence>
<accession>A0A6N8FQ52</accession>
<feature type="transmembrane region" description="Helical" evidence="6">
    <location>
        <begin position="228"/>
        <end position="254"/>
    </location>
</feature>
<evidence type="ECO:0000256" key="3">
    <source>
        <dbReference type="ARBA" id="ARBA00022692"/>
    </source>
</evidence>
<dbReference type="AlphaFoldDB" id="A0A6N8FQ52"/>
<evidence type="ECO:0000256" key="1">
    <source>
        <dbReference type="ARBA" id="ARBA00004651"/>
    </source>
</evidence>
<feature type="transmembrane region" description="Helical" evidence="6">
    <location>
        <begin position="338"/>
        <end position="356"/>
    </location>
</feature>
<protein>
    <submittedName>
        <fullName evidence="8">ABC transporter permease</fullName>
    </submittedName>
</protein>
<dbReference type="RefSeq" id="WP_155670520.1">
    <property type="nucleotide sequence ID" value="NZ_WOCA01000017.1"/>
</dbReference>
<comment type="caution">
    <text evidence="8">The sequence shown here is derived from an EMBL/GenBank/DDBJ whole genome shotgun (WGS) entry which is preliminary data.</text>
</comment>
<comment type="subcellular location">
    <subcellularLocation>
        <location evidence="1">Cell membrane</location>
        <topology evidence="1">Multi-pass membrane protein</topology>
    </subcellularLocation>
</comment>
<feature type="domain" description="ABC-2 type transporter transmembrane" evidence="7">
    <location>
        <begin position="19"/>
        <end position="386"/>
    </location>
</feature>
<keyword evidence="9" id="KW-1185">Reference proteome</keyword>
<gene>
    <name evidence="8" type="ORF">GMD78_16985</name>
</gene>
<dbReference type="PANTHER" id="PTHR30294:SF29">
    <property type="entry name" value="MULTIDRUG ABC TRANSPORTER PERMEASE YBHS-RELATED"/>
    <property type="match status" value="1"/>
</dbReference>
<dbReference type="EMBL" id="WOCA01000017">
    <property type="protein sequence ID" value="MUK90069.1"/>
    <property type="molecule type" value="Genomic_DNA"/>
</dbReference>
<keyword evidence="5 6" id="KW-0472">Membrane</keyword>
<evidence type="ECO:0000256" key="6">
    <source>
        <dbReference type="SAM" id="Phobius"/>
    </source>
</evidence>
<dbReference type="InterPro" id="IPR013525">
    <property type="entry name" value="ABC2_TM"/>
</dbReference>
<feature type="transmembrane region" description="Helical" evidence="6">
    <location>
        <begin position="278"/>
        <end position="301"/>
    </location>
</feature>
<feature type="transmembrane region" description="Helical" evidence="6">
    <location>
        <begin position="183"/>
        <end position="207"/>
    </location>
</feature>
<dbReference type="Proteomes" id="UP000469125">
    <property type="component" value="Unassembled WGS sequence"/>
</dbReference>
<evidence type="ECO:0000259" key="7">
    <source>
        <dbReference type="Pfam" id="PF12698"/>
    </source>
</evidence>
<evidence type="ECO:0000313" key="9">
    <source>
        <dbReference type="Proteomes" id="UP000469125"/>
    </source>
</evidence>
<keyword evidence="3 6" id="KW-0812">Transmembrane</keyword>
<feature type="transmembrane region" description="Helical" evidence="6">
    <location>
        <begin position="313"/>
        <end position="332"/>
    </location>
</feature>
<dbReference type="Pfam" id="PF12698">
    <property type="entry name" value="ABC2_membrane_3"/>
    <property type="match status" value="1"/>
</dbReference>
<keyword evidence="4 6" id="KW-1133">Transmembrane helix</keyword>
<proteinExistence type="predicted"/>
<evidence type="ECO:0000313" key="8">
    <source>
        <dbReference type="EMBL" id="MUK90069.1"/>
    </source>
</evidence>
<name>A0A6N8FQ52_9BACI</name>